<reference evidence="2 3" key="1">
    <citation type="submission" date="2018-07" db="EMBL/GenBank/DDBJ databases">
        <title>Leeuwenhoekiella genomics.</title>
        <authorList>
            <person name="Tahon G."/>
            <person name="Willems A."/>
        </authorList>
    </citation>
    <scope>NUCLEOTIDE SEQUENCE [LARGE SCALE GENOMIC DNA]</scope>
    <source>
        <strain evidence="2 3">LMG 22550</strain>
    </source>
</reference>
<dbReference type="Proteomes" id="UP000289238">
    <property type="component" value="Unassembled WGS sequence"/>
</dbReference>
<name>A0A4Q0P2P6_9FLAO</name>
<feature type="coiled-coil region" evidence="1">
    <location>
        <begin position="21"/>
        <end position="55"/>
    </location>
</feature>
<keyword evidence="1" id="KW-0175">Coiled coil</keyword>
<proteinExistence type="predicted"/>
<evidence type="ECO:0000313" key="2">
    <source>
        <dbReference type="EMBL" id="RXG20767.1"/>
    </source>
</evidence>
<dbReference type="AlphaFoldDB" id="A0A4Q0P2P6"/>
<organism evidence="2 3">
    <name type="scientific">Leeuwenhoekiella aequorea</name>
    <dbReference type="NCBI Taxonomy" id="283736"/>
    <lineage>
        <taxon>Bacteria</taxon>
        <taxon>Pseudomonadati</taxon>
        <taxon>Bacteroidota</taxon>
        <taxon>Flavobacteriia</taxon>
        <taxon>Flavobacteriales</taxon>
        <taxon>Flavobacteriaceae</taxon>
        <taxon>Leeuwenhoekiella</taxon>
    </lineage>
</organism>
<accession>A0A4Q0P2P6</accession>
<dbReference type="EMBL" id="QOVM01000007">
    <property type="protein sequence ID" value="RXG20767.1"/>
    <property type="molecule type" value="Genomic_DNA"/>
</dbReference>
<comment type="caution">
    <text evidence="2">The sequence shown here is derived from an EMBL/GenBank/DDBJ whole genome shotgun (WGS) entry which is preliminary data.</text>
</comment>
<sequence>MRRNIFLYLFLFAALWIVFQYTNSTKIYENQEKQIAHLEEKVQKADSISQNVEGQSERYFKLVDNDNAYSYFENFDIDYTDLDKRIESALISQNGTSGNPLVAYESSGDSVFQINKIEVLNHKWVIADFSDSKRWGELILLYDVSKDGSVSFETLQSVLYP</sequence>
<dbReference type="OrthoDB" id="1451701at2"/>
<protein>
    <submittedName>
        <fullName evidence="2">Uncharacterized protein</fullName>
    </submittedName>
</protein>
<dbReference type="RefSeq" id="WP_128758620.1">
    <property type="nucleotide sequence ID" value="NZ_QOVM01000007.1"/>
</dbReference>
<evidence type="ECO:0000256" key="1">
    <source>
        <dbReference type="SAM" id="Coils"/>
    </source>
</evidence>
<keyword evidence="3" id="KW-1185">Reference proteome</keyword>
<evidence type="ECO:0000313" key="3">
    <source>
        <dbReference type="Proteomes" id="UP000289238"/>
    </source>
</evidence>
<gene>
    <name evidence="2" type="ORF">DSM00_2871</name>
</gene>